<dbReference type="PANTHER" id="PTHR38640">
    <property type="entry name" value="GEO09659P1"/>
    <property type="match status" value="1"/>
</dbReference>
<comment type="caution">
    <text evidence="2">The sequence shown here is derived from an EMBL/GenBank/DDBJ whole genome shotgun (WGS) entry which is preliminary data.</text>
</comment>
<protein>
    <submittedName>
        <fullName evidence="2">Uncharacterized protein</fullName>
    </submittedName>
</protein>
<feature type="non-terminal residue" evidence="2">
    <location>
        <position position="1"/>
    </location>
</feature>
<reference evidence="2 3" key="1">
    <citation type="journal article" date="2024" name="BMC Genomics">
        <title>Genome assembly of redclaw crayfish (Cherax quadricarinatus) provides insights into its immune adaptation and hypoxia tolerance.</title>
        <authorList>
            <person name="Liu Z."/>
            <person name="Zheng J."/>
            <person name="Li H."/>
            <person name="Fang K."/>
            <person name="Wang S."/>
            <person name="He J."/>
            <person name="Zhou D."/>
            <person name="Weng S."/>
            <person name="Chi M."/>
            <person name="Gu Z."/>
            <person name="He J."/>
            <person name="Li F."/>
            <person name="Wang M."/>
        </authorList>
    </citation>
    <scope>NUCLEOTIDE SEQUENCE [LARGE SCALE GENOMIC DNA]</scope>
    <source>
        <strain evidence="2">ZL_2023a</strain>
    </source>
</reference>
<evidence type="ECO:0000313" key="3">
    <source>
        <dbReference type="Proteomes" id="UP001445076"/>
    </source>
</evidence>
<keyword evidence="1" id="KW-0472">Membrane</keyword>
<sequence>AASSMATLVDKVNMVLTSSGMRPITRDNLLYYYAPIKGSLSYGVLSVQMFNPELFENFKFLVIPQYISLTNACLVNTISGTGLYLYSSRHLAQATPKEKFIYCTFGTVMFNLGSMLLWALGRTVAPENTVVRTMMGAAGAVGALYIGKNYVAYLDAHVRTVKA</sequence>
<proteinExistence type="predicted"/>
<feature type="transmembrane region" description="Helical" evidence="1">
    <location>
        <begin position="99"/>
        <end position="118"/>
    </location>
</feature>
<evidence type="ECO:0000256" key="1">
    <source>
        <dbReference type="SAM" id="Phobius"/>
    </source>
</evidence>
<keyword evidence="1" id="KW-1133">Transmembrane helix</keyword>
<dbReference type="EMBL" id="JARKIK010000085">
    <property type="protein sequence ID" value="KAK8724582.1"/>
    <property type="molecule type" value="Genomic_DNA"/>
</dbReference>
<keyword evidence="1" id="KW-0812">Transmembrane</keyword>
<organism evidence="2 3">
    <name type="scientific">Cherax quadricarinatus</name>
    <name type="common">Australian red claw crayfish</name>
    <dbReference type="NCBI Taxonomy" id="27406"/>
    <lineage>
        <taxon>Eukaryota</taxon>
        <taxon>Metazoa</taxon>
        <taxon>Ecdysozoa</taxon>
        <taxon>Arthropoda</taxon>
        <taxon>Crustacea</taxon>
        <taxon>Multicrustacea</taxon>
        <taxon>Malacostraca</taxon>
        <taxon>Eumalacostraca</taxon>
        <taxon>Eucarida</taxon>
        <taxon>Decapoda</taxon>
        <taxon>Pleocyemata</taxon>
        <taxon>Astacidea</taxon>
        <taxon>Parastacoidea</taxon>
        <taxon>Parastacidae</taxon>
        <taxon>Cherax</taxon>
    </lineage>
</organism>
<feature type="transmembrane region" description="Helical" evidence="1">
    <location>
        <begin position="30"/>
        <end position="51"/>
    </location>
</feature>
<dbReference type="Proteomes" id="UP001445076">
    <property type="component" value="Unassembled WGS sequence"/>
</dbReference>
<dbReference type="AlphaFoldDB" id="A0AAW0W6T0"/>
<keyword evidence="3" id="KW-1185">Reference proteome</keyword>
<feature type="transmembrane region" description="Helical" evidence="1">
    <location>
        <begin position="63"/>
        <end position="87"/>
    </location>
</feature>
<name>A0AAW0W6T0_CHEQU</name>
<accession>A0AAW0W6T0</accession>
<dbReference type="PANTHER" id="PTHR38640:SF1">
    <property type="entry name" value="GEO09659P1"/>
    <property type="match status" value="1"/>
</dbReference>
<evidence type="ECO:0000313" key="2">
    <source>
        <dbReference type="EMBL" id="KAK8724582.1"/>
    </source>
</evidence>
<feature type="transmembrane region" description="Helical" evidence="1">
    <location>
        <begin position="130"/>
        <end position="147"/>
    </location>
</feature>
<gene>
    <name evidence="2" type="ORF">OTU49_011160</name>
</gene>